<organism evidence="6 7">
    <name type="scientific">Coprinellus micaceus</name>
    <name type="common">Glistening ink-cap mushroom</name>
    <name type="synonym">Coprinus micaceus</name>
    <dbReference type="NCBI Taxonomy" id="71717"/>
    <lineage>
        <taxon>Eukaryota</taxon>
        <taxon>Fungi</taxon>
        <taxon>Dikarya</taxon>
        <taxon>Basidiomycota</taxon>
        <taxon>Agaricomycotina</taxon>
        <taxon>Agaricomycetes</taxon>
        <taxon>Agaricomycetidae</taxon>
        <taxon>Agaricales</taxon>
        <taxon>Agaricineae</taxon>
        <taxon>Psathyrellaceae</taxon>
        <taxon>Coprinellus</taxon>
    </lineage>
</organism>
<evidence type="ECO:0000313" key="7">
    <source>
        <dbReference type="Proteomes" id="UP000298030"/>
    </source>
</evidence>
<keyword evidence="3" id="KW-0479">Metal-binding</keyword>
<gene>
    <name evidence="6" type="ORF">FA13DRAFT_1753607</name>
</gene>
<comment type="cofactor">
    <cofactor evidence="3">
        <name>Zn(2+)</name>
        <dbReference type="ChEBI" id="CHEBI:29105"/>
    </cofactor>
    <text evidence="3">Binds 2 Zn(2+) ions.</text>
</comment>
<dbReference type="OrthoDB" id="5818554at2759"/>
<keyword evidence="5" id="KW-0732">Signal</keyword>
<dbReference type="InterPro" id="IPR017850">
    <property type="entry name" value="Alkaline_phosphatase_core_sf"/>
</dbReference>
<sequence length="662" mass="71856">MLSHLSLSILLLNLLLVSAQTYQRLGACPTLGCVFPPDQTDFLVGQLFDIRLEVHAPVNGTEATGNTTPNETFTLCIQKGKGNCVEAKKYFNLKSEPAVEKWNFTYYEDLFAKDEGKLTGVNVAAKAYRAPGKYQAKLSYNGGAKTVANWEVREPAKKRKAKNVLFFIGDGMTQPMITAARLIGHKSINGKYQTLMQLDQMEALGLQMTHSIDSFITDSANSATALYTGKKSTVNALNVWVDSSSDVFDDPKVETIAELFRRKTGGPVGIVSTAYIADATPAALCAHTRDRGQSASVVYEFLYNATSLDPRFDWPTSCKGPDVIFGGGAEQFIAGSGSHQGKDFYKEFQSQGYQVVYDNTQLKKVDTSKKTLGIFTTGNLAKWVDRNVLTENLKGQSNHPTGDKTDAVDQPGLKDMTLKAIDVLQARSKGKGWFMMSEAASIDKMMHALDYDRALGELLELDDTVRASIKHLEEIGELDDTLIVVTADHGHGFDVFGGADTKYLAAQTEDRKKRAAVGVYAESGLSGYQVAPGSSPTNQSVVFGAQGPNFPVQWNPRYAYAAGFGASPDRREDYIINEKGPRTPATKGSDGGYVANPSEHTVGYSVSGTLPTDQSQGVHSLQDVPVYAKGPGAEAFRGVFNSVDIFFKIADALALGKPSKRH</sequence>
<dbReference type="GO" id="GO:0004035">
    <property type="term" value="F:alkaline phosphatase activity"/>
    <property type="evidence" value="ECO:0007669"/>
    <property type="project" value="UniProtKB-EC"/>
</dbReference>
<dbReference type="Gene3D" id="3.40.720.10">
    <property type="entry name" value="Alkaline Phosphatase, subunit A"/>
    <property type="match status" value="1"/>
</dbReference>
<dbReference type="EMBL" id="QPFP01000009">
    <property type="protein sequence ID" value="TEB34597.1"/>
    <property type="molecule type" value="Genomic_DNA"/>
</dbReference>
<feature type="binding site" evidence="3">
    <location>
        <position position="489"/>
    </location>
    <ligand>
        <name>Zn(2+)</name>
        <dbReference type="ChEBI" id="CHEBI:29105"/>
        <label>2</label>
    </ligand>
</feature>
<keyword evidence="3" id="KW-0460">Magnesium</keyword>
<dbReference type="PANTHER" id="PTHR11596:SF72">
    <property type="entry name" value="ALKALINE PHOSPHATASE"/>
    <property type="match status" value="1"/>
</dbReference>
<feature type="binding site" evidence="3">
    <location>
        <position position="619"/>
    </location>
    <ligand>
        <name>Zn(2+)</name>
        <dbReference type="ChEBI" id="CHEBI:29105"/>
        <label>2</label>
    </ligand>
</feature>
<feature type="binding site" evidence="3">
    <location>
        <position position="488"/>
    </location>
    <ligand>
        <name>Zn(2+)</name>
        <dbReference type="ChEBI" id="CHEBI:29105"/>
        <label>2</label>
    </ligand>
</feature>
<accession>A0A4Y7TK69</accession>
<proteinExistence type="inferred from homology"/>
<dbReference type="STRING" id="71717.A0A4Y7TK69"/>
<feature type="binding site" evidence="3">
    <location>
        <position position="438"/>
    </location>
    <ligand>
        <name>Mg(2+)</name>
        <dbReference type="ChEBI" id="CHEBI:18420"/>
    </ligand>
</feature>
<protein>
    <recommendedName>
        <fullName evidence="1">alkaline phosphatase</fullName>
        <ecNumber evidence="1">3.1.3.1</ecNumber>
    </recommendedName>
</protein>
<dbReference type="Proteomes" id="UP000298030">
    <property type="component" value="Unassembled WGS sequence"/>
</dbReference>
<comment type="caution">
    <text evidence="6">The sequence shown here is derived from an EMBL/GenBank/DDBJ whole genome shotgun (WGS) entry which is preliminary data.</text>
</comment>
<dbReference type="InterPro" id="IPR001952">
    <property type="entry name" value="Alkaline_phosphatase"/>
</dbReference>
<feature type="binding site" evidence="3">
    <location>
        <position position="443"/>
    </location>
    <ligand>
        <name>Zn(2+)</name>
        <dbReference type="ChEBI" id="CHEBI:29105"/>
        <label>2</label>
    </ligand>
</feature>
<keyword evidence="3" id="KW-0862">Zinc</keyword>
<dbReference type="SUPFAM" id="SSF53649">
    <property type="entry name" value="Alkaline phosphatase-like"/>
    <property type="match status" value="1"/>
</dbReference>
<comment type="similarity">
    <text evidence="4">Belongs to the alkaline phosphatase family.</text>
</comment>
<feature type="active site" description="Phosphoserine intermediate" evidence="2">
    <location>
        <position position="219"/>
    </location>
</feature>
<dbReference type="PRINTS" id="PR00113">
    <property type="entry name" value="ALKPHPHTASE"/>
</dbReference>
<name>A0A4Y7TK69_COPMI</name>
<reference evidence="6 7" key="1">
    <citation type="journal article" date="2019" name="Nat. Ecol. Evol.">
        <title>Megaphylogeny resolves global patterns of mushroom evolution.</title>
        <authorList>
            <person name="Varga T."/>
            <person name="Krizsan K."/>
            <person name="Foldi C."/>
            <person name="Dima B."/>
            <person name="Sanchez-Garcia M."/>
            <person name="Sanchez-Ramirez S."/>
            <person name="Szollosi G.J."/>
            <person name="Szarkandi J.G."/>
            <person name="Papp V."/>
            <person name="Albert L."/>
            <person name="Andreopoulos W."/>
            <person name="Angelini C."/>
            <person name="Antonin V."/>
            <person name="Barry K.W."/>
            <person name="Bougher N.L."/>
            <person name="Buchanan P."/>
            <person name="Buyck B."/>
            <person name="Bense V."/>
            <person name="Catcheside P."/>
            <person name="Chovatia M."/>
            <person name="Cooper J."/>
            <person name="Damon W."/>
            <person name="Desjardin D."/>
            <person name="Finy P."/>
            <person name="Geml J."/>
            <person name="Haridas S."/>
            <person name="Hughes K."/>
            <person name="Justo A."/>
            <person name="Karasinski D."/>
            <person name="Kautmanova I."/>
            <person name="Kiss B."/>
            <person name="Kocsube S."/>
            <person name="Kotiranta H."/>
            <person name="LaButti K.M."/>
            <person name="Lechner B.E."/>
            <person name="Liimatainen K."/>
            <person name="Lipzen A."/>
            <person name="Lukacs Z."/>
            <person name="Mihaltcheva S."/>
            <person name="Morgado L.N."/>
            <person name="Niskanen T."/>
            <person name="Noordeloos M.E."/>
            <person name="Ohm R.A."/>
            <person name="Ortiz-Santana B."/>
            <person name="Ovrebo C."/>
            <person name="Racz N."/>
            <person name="Riley R."/>
            <person name="Savchenko A."/>
            <person name="Shiryaev A."/>
            <person name="Soop K."/>
            <person name="Spirin V."/>
            <person name="Szebenyi C."/>
            <person name="Tomsovsky M."/>
            <person name="Tulloss R.E."/>
            <person name="Uehling J."/>
            <person name="Grigoriev I.V."/>
            <person name="Vagvolgyi C."/>
            <person name="Papp T."/>
            <person name="Martin F.M."/>
            <person name="Miettinen O."/>
            <person name="Hibbett D.S."/>
            <person name="Nagy L.G."/>
        </authorList>
    </citation>
    <scope>NUCLEOTIDE SEQUENCE [LARGE SCALE GENOMIC DNA]</scope>
    <source>
        <strain evidence="6 7">FP101781</strain>
    </source>
</reference>
<keyword evidence="7" id="KW-1185">Reference proteome</keyword>
<dbReference type="EC" id="3.1.3.1" evidence="1"/>
<evidence type="ECO:0000256" key="2">
    <source>
        <dbReference type="PIRSR" id="PIRSR601952-1"/>
    </source>
</evidence>
<feature type="binding site" evidence="3">
    <location>
        <position position="170"/>
    </location>
    <ligand>
        <name>Zn(2+)</name>
        <dbReference type="ChEBI" id="CHEBI:29105"/>
        <label>2</label>
    </ligand>
</feature>
<dbReference type="GO" id="GO:0046872">
    <property type="term" value="F:metal ion binding"/>
    <property type="evidence" value="ECO:0007669"/>
    <property type="project" value="UniProtKB-KW"/>
</dbReference>
<feature type="binding site" evidence="3">
    <location>
        <position position="280"/>
    </location>
    <ligand>
        <name>Mg(2+)</name>
        <dbReference type="ChEBI" id="CHEBI:18420"/>
    </ligand>
</feature>
<evidence type="ECO:0000256" key="5">
    <source>
        <dbReference type="SAM" id="SignalP"/>
    </source>
</evidence>
<feature type="binding site" evidence="3">
    <location>
        <position position="447"/>
    </location>
    <ligand>
        <name>Zn(2+)</name>
        <dbReference type="ChEBI" id="CHEBI:29105"/>
        <label>2</label>
    </ligand>
</feature>
<dbReference type="CDD" id="cd16012">
    <property type="entry name" value="ALP"/>
    <property type="match status" value="1"/>
</dbReference>
<comment type="cofactor">
    <cofactor evidence="3">
        <name>Mg(2+)</name>
        <dbReference type="ChEBI" id="CHEBI:18420"/>
    </cofactor>
    <text evidence="3">Binds 1 Mg(2+) ion.</text>
</comment>
<feature type="binding site" evidence="3">
    <location>
        <position position="170"/>
    </location>
    <ligand>
        <name>Mg(2+)</name>
        <dbReference type="ChEBI" id="CHEBI:18420"/>
    </ligand>
</feature>
<evidence type="ECO:0000313" key="6">
    <source>
        <dbReference type="EMBL" id="TEB34597.1"/>
    </source>
</evidence>
<dbReference type="AlphaFoldDB" id="A0A4Y7TK69"/>
<feature type="chain" id="PRO_5021458495" description="alkaline phosphatase" evidence="5">
    <location>
        <begin position="20"/>
        <end position="662"/>
    </location>
</feature>
<evidence type="ECO:0000256" key="3">
    <source>
        <dbReference type="PIRSR" id="PIRSR601952-2"/>
    </source>
</evidence>
<evidence type="ECO:0000256" key="4">
    <source>
        <dbReference type="RuleBase" id="RU003946"/>
    </source>
</evidence>
<dbReference type="SMART" id="SM00098">
    <property type="entry name" value="alkPPc"/>
    <property type="match status" value="1"/>
</dbReference>
<evidence type="ECO:0000256" key="1">
    <source>
        <dbReference type="ARBA" id="ARBA00012647"/>
    </source>
</evidence>
<feature type="binding site" evidence="3">
    <location>
        <position position="278"/>
    </location>
    <ligand>
        <name>Mg(2+)</name>
        <dbReference type="ChEBI" id="CHEBI:18420"/>
    </ligand>
</feature>
<dbReference type="Pfam" id="PF00245">
    <property type="entry name" value="Alk_phosphatase"/>
    <property type="match status" value="1"/>
</dbReference>
<dbReference type="PANTHER" id="PTHR11596">
    <property type="entry name" value="ALKALINE PHOSPHATASE"/>
    <property type="match status" value="1"/>
</dbReference>
<feature type="signal peptide" evidence="5">
    <location>
        <begin position="1"/>
        <end position="19"/>
    </location>
</feature>